<organism evidence="11 12">
    <name type="scientific">Candidatus Ureaplasma intestinipullorum</name>
    <dbReference type="NCBI Taxonomy" id="2838770"/>
    <lineage>
        <taxon>Bacteria</taxon>
        <taxon>Bacillati</taxon>
        <taxon>Mycoplasmatota</taxon>
        <taxon>Mycoplasmoidales</taxon>
        <taxon>Mycoplasmoidaceae</taxon>
        <taxon>Ureaplasma</taxon>
    </lineage>
</organism>
<dbReference type="EMBL" id="JAHLFM010000026">
    <property type="protein sequence ID" value="MBU3830850.1"/>
    <property type="molecule type" value="Genomic_DNA"/>
</dbReference>
<evidence type="ECO:0000256" key="4">
    <source>
        <dbReference type="ARBA" id="ARBA00022741"/>
    </source>
</evidence>
<evidence type="ECO:0000256" key="3">
    <source>
        <dbReference type="ARBA" id="ARBA00022598"/>
    </source>
</evidence>
<dbReference type="InterPro" id="IPR014746">
    <property type="entry name" value="Gln_synth/guanido_kin_cat_dom"/>
</dbReference>
<dbReference type="Pfam" id="PF02934">
    <property type="entry name" value="GatB_N"/>
    <property type="match status" value="1"/>
</dbReference>
<reference evidence="11" key="2">
    <citation type="submission" date="2021-04" db="EMBL/GenBank/DDBJ databases">
        <authorList>
            <person name="Gilroy R."/>
        </authorList>
    </citation>
    <scope>NUCLEOTIDE SEQUENCE</scope>
    <source>
        <strain evidence="11">A5-1222</strain>
    </source>
</reference>
<name>A0A9E2KWN7_9BACT</name>
<evidence type="ECO:0000259" key="10">
    <source>
        <dbReference type="SMART" id="SM00845"/>
    </source>
</evidence>
<comment type="similarity">
    <text evidence="1">Belongs to the GatB/GatE family. GatB subfamily.</text>
</comment>
<dbReference type="SUPFAM" id="SSF55931">
    <property type="entry name" value="Glutamine synthetase/guanido kinase"/>
    <property type="match status" value="1"/>
</dbReference>
<comment type="caution">
    <text evidence="11">The sequence shown here is derived from an EMBL/GenBank/DDBJ whole genome shotgun (WGS) entry which is preliminary data.</text>
</comment>
<evidence type="ECO:0000256" key="6">
    <source>
        <dbReference type="ARBA" id="ARBA00022917"/>
    </source>
</evidence>
<dbReference type="PANTHER" id="PTHR11659">
    <property type="entry name" value="GLUTAMYL-TRNA GLN AMIDOTRANSFERASE SUBUNIT B MITOCHONDRIAL AND PROKARYOTIC PET112-RELATED"/>
    <property type="match status" value="1"/>
</dbReference>
<comment type="subunit">
    <text evidence="2">Heterotrimer of A, B and C subunits.</text>
</comment>
<evidence type="ECO:0000256" key="2">
    <source>
        <dbReference type="ARBA" id="ARBA00011123"/>
    </source>
</evidence>
<dbReference type="NCBIfam" id="NF004012">
    <property type="entry name" value="PRK05477.1-2"/>
    <property type="match status" value="1"/>
</dbReference>
<dbReference type="GO" id="GO:0070681">
    <property type="term" value="P:glutaminyl-tRNAGln biosynthesis via transamidation"/>
    <property type="evidence" value="ECO:0007669"/>
    <property type="project" value="TreeGrafter"/>
</dbReference>
<proteinExistence type="inferred from homology"/>
<accession>A0A9E2KWN7</accession>
<gene>
    <name evidence="11" type="primary">gatB</name>
    <name evidence="11" type="ORF">H9897_01720</name>
</gene>
<feature type="domain" description="Asn/Gln amidotransferase" evidence="10">
    <location>
        <begin position="319"/>
        <end position="467"/>
    </location>
</feature>
<sequence>GIEVHTVLNTKTKMFSSSLNCHYSKQNTNISPIDLALPGTLPQPNFEGIKKGIWLACELNMDINYKNIQFDRKNYFYLDLPKGFQITQQYFPIGKNGYIEIISESGEKKKIEIERIHLEEDTAKQTIKDDKLFLDYNRSGMPLIEIVTKPNIASGYEAQQYLRELVKILKFANISDAKLEDGSLRADVNISIRPFGQKEFGNKVEIKNINSINNVKKAIDFEINRQTQLLLKNEKVIQETRRFDDSQNITVHMREKTNAVNYRYIHEPNIMTVKLTDNEFSKIISEKNLSLSEIINNLKANKLDESSIQQLINDFDFYLVFSKLVKNVNDYPLCFKWLGIELIGLLKKESKSYCDIDDKLIDNISEMLNLLISQDINGKQAKIILEYIYKENVNPKIIIKKLGFEQIKDPKIIRDILLKHIDANPEMLHACYDRPERGEKFFIGMLMKDTNGQANPVISYEILKQIIEEKRQQ</sequence>
<dbReference type="InterPro" id="IPR017959">
    <property type="entry name" value="Asn/Gln-tRNA_amidoTrfase_suB/E"/>
</dbReference>
<keyword evidence="4" id="KW-0547">Nucleotide-binding</keyword>
<comment type="catalytic activity">
    <reaction evidence="8">
        <text>L-aspartyl-tRNA(Asn) + L-glutamine + ATP + H2O = L-asparaginyl-tRNA(Asn) + L-glutamate + ADP + phosphate + 2 H(+)</text>
        <dbReference type="Rhea" id="RHEA:14513"/>
        <dbReference type="Rhea" id="RHEA-COMP:9674"/>
        <dbReference type="Rhea" id="RHEA-COMP:9677"/>
        <dbReference type="ChEBI" id="CHEBI:15377"/>
        <dbReference type="ChEBI" id="CHEBI:15378"/>
        <dbReference type="ChEBI" id="CHEBI:29985"/>
        <dbReference type="ChEBI" id="CHEBI:30616"/>
        <dbReference type="ChEBI" id="CHEBI:43474"/>
        <dbReference type="ChEBI" id="CHEBI:58359"/>
        <dbReference type="ChEBI" id="CHEBI:78515"/>
        <dbReference type="ChEBI" id="CHEBI:78516"/>
        <dbReference type="ChEBI" id="CHEBI:456216"/>
    </reaction>
</comment>
<dbReference type="NCBIfam" id="TIGR00133">
    <property type="entry name" value="gatB"/>
    <property type="match status" value="1"/>
</dbReference>
<dbReference type="Pfam" id="PF02637">
    <property type="entry name" value="GatB_Yqey"/>
    <property type="match status" value="1"/>
</dbReference>
<evidence type="ECO:0000256" key="7">
    <source>
        <dbReference type="ARBA" id="ARBA00024799"/>
    </source>
</evidence>
<dbReference type="HAMAP" id="MF_00121">
    <property type="entry name" value="GatB"/>
    <property type="match status" value="1"/>
</dbReference>
<dbReference type="GO" id="GO:0050567">
    <property type="term" value="F:glutaminyl-tRNA synthase (glutamine-hydrolyzing) activity"/>
    <property type="evidence" value="ECO:0007669"/>
    <property type="project" value="TreeGrafter"/>
</dbReference>
<dbReference type="Proteomes" id="UP000824247">
    <property type="component" value="Unassembled WGS sequence"/>
</dbReference>
<keyword evidence="5" id="KW-0067">ATP-binding</keyword>
<feature type="non-terminal residue" evidence="11">
    <location>
        <position position="1"/>
    </location>
</feature>
<dbReference type="SUPFAM" id="SSF89095">
    <property type="entry name" value="GatB/YqeY motif"/>
    <property type="match status" value="1"/>
</dbReference>
<dbReference type="InterPro" id="IPR004413">
    <property type="entry name" value="GatB"/>
</dbReference>
<dbReference type="GO" id="GO:0006412">
    <property type="term" value="P:translation"/>
    <property type="evidence" value="ECO:0007669"/>
    <property type="project" value="UniProtKB-KW"/>
</dbReference>
<keyword evidence="3" id="KW-0436">Ligase</keyword>
<dbReference type="AlphaFoldDB" id="A0A9E2KWN7"/>
<evidence type="ECO:0000256" key="1">
    <source>
        <dbReference type="ARBA" id="ARBA00005306"/>
    </source>
</evidence>
<evidence type="ECO:0000256" key="8">
    <source>
        <dbReference type="ARBA" id="ARBA00047380"/>
    </source>
</evidence>
<reference evidence="11" key="1">
    <citation type="journal article" date="2021" name="PeerJ">
        <title>Extensive microbial diversity within the chicken gut microbiome revealed by metagenomics and culture.</title>
        <authorList>
            <person name="Gilroy R."/>
            <person name="Ravi A."/>
            <person name="Getino M."/>
            <person name="Pursley I."/>
            <person name="Horton D.L."/>
            <person name="Alikhan N.F."/>
            <person name="Baker D."/>
            <person name="Gharbi K."/>
            <person name="Hall N."/>
            <person name="Watson M."/>
            <person name="Adriaenssens E.M."/>
            <person name="Foster-Nyarko E."/>
            <person name="Jarju S."/>
            <person name="Secka A."/>
            <person name="Antonio M."/>
            <person name="Oren A."/>
            <person name="Chaudhuri R.R."/>
            <person name="La Ragione R."/>
            <person name="Hildebrand F."/>
            <person name="Pallen M.J."/>
        </authorList>
    </citation>
    <scope>NUCLEOTIDE SEQUENCE</scope>
    <source>
        <strain evidence="11">A5-1222</strain>
    </source>
</reference>
<dbReference type="PROSITE" id="PS01234">
    <property type="entry name" value="GATB"/>
    <property type="match status" value="1"/>
</dbReference>
<keyword evidence="6" id="KW-0648">Protein biosynthesis</keyword>
<dbReference type="PANTHER" id="PTHR11659:SF0">
    <property type="entry name" value="GLUTAMYL-TRNA(GLN) AMIDOTRANSFERASE SUBUNIT B, MITOCHONDRIAL"/>
    <property type="match status" value="1"/>
</dbReference>
<protein>
    <submittedName>
        <fullName evidence="11">Asp-tRNA(Asn)/Glu-tRNA(Gln) amidotransferase subunit GatB</fullName>
    </submittedName>
</protein>
<dbReference type="InterPro" id="IPR018027">
    <property type="entry name" value="Asn/Gln_amidotransferase"/>
</dbReference>
<evidence type="ECO:0000256" key="5">
    <source>
        <dbReference type="ARBA" id="ARBA00022840"/>
    </source>
</evidence>
<comment type="function">
    <text evidence="7">Allows the formation of correctly charged Asn-tRNA(Asn) or Gln-tRNA(Gln) through the transamidation of misacylated Asp-tRNA(Asn) or Glu-tRNA(Gln) in organisms which lack either or both of asparaginyl-tRNA or glutaminyl-tRNA synthetases. The reaction takes place in the presence of glutamine and ATP through an activated phospho-Asp-tRNA(Asn) or phospho-Glu-tRNA(Gln).</text>
</comment>
<dbReference type="InterPro" id="IPR017958">
    <property type="entry name" value="Gln-tRNA_amidoTrfase_suB_CS"/>
</dbReference>
<comment type="catalytic activity">
    <reaction evidence="9">
        <text>L-glutamyl-tRNA(Gln) + L-glutamine + ATP + H2O = L-glutaminyl-tRNA(Gln) + L-glutamate + ADP + phosphate + H(+)</text>
        <dbReference type="Rhea" id="RHEA:17521"/>
        <dbReference type="Rhea" id="RHEA-COMP:9681"/>
        <dbReference type="Rhea" id="RHEA-COMP:9684"/>
        <dbReference type="ChEBI" id="CHEBI:15377"/>
        <dbReference type="ChEBI" id="CHEBI:15378"/>
        <dbReference type="ChEBI" id="CHEBI:29985"/>
        <dbReference type="ChEBI" id="CHEBI:30616"/>
        <dbReference type="ChEBI" id="CHEBI:43474"/>
        <dbReference type="ChEBI" id="CHEBI:58359"/>
        <dbReference type="ChEBI" id="CHEBI:78520"/>
        <dbReference type="ChEBI" id="CHEBI:78521"/>
        <dbReference type="ChEBI" id="CHEBI:456216"/>
    </reaction>
</comment>
<evidence type="ECO:0000313" key="11">
    <source>
        <dbReference type="EMBL" id="MBU3830850.1"/>
    </source>
</evidence>
<dbReference type="InterPro" id="IPR003789">
    <property type="entry name" value="Asn/Gln_tRNA_amidoTrase-B-like"/>
</dbReference>
<evidence type="ECO:0000256" key="9">
    <source>
        <dbReference type="ARBA" id="ARBA00047913"/>
    </source>
</evidence>
<dbReference type="Gene3D" id="1.10.10.410">
    <property type="match status" value="1"/>
</dbReference>
<evidence type="ECO:0000313" key="12">
    <source>
        <dbReference type="Proteomes" id="UP000824247"/>
    </source>
</evidence>
<dbReference type="GO" id="GO:0005524">
    <property type="term" value="F:ATP binding"/>
    <property type="evidence" value="ECO:0007669"/>
    <property type="project" value="UniProtKB-KW"/>
</dbReference>
<dbReference type="InterPro" id="IPR006075">
    <property type="entry name" value="Asn/Gln-tRNA_Trfase_suB/E_cat"/>
</dbReference>
<dbReference type="SMART" id="SM00845">
    <property type="entry name" value="GatB_Yqey"/>
    <property type="match status" value="1"/>
</dbReference>
<dbReference type="InterPro" id="IPR023168">
    <property type="entry name" value="GatB_Yqey_C_2"/>
</dbReference>